<dbReference type="EMBL" id="BCMS01000001">
    <property type="protein sequence ID" value="GAQ20003.1"/>
    <property type="molecule type" value="Genomic_DNA"/>
</dbReference>
<comment type="caution">
    <text evidence="2">The sequence shown here is derived from an EMBL/GenBank/DDBJ whole genome shotgun (WGS) entry which is preliminary data.</text>
</comment>
<dbReference type="RefSeq" id="WP_058974268.1">
    <property type="nucleotide sequence ID" value="NZ_BCMS01000001.1"/>
</dbReference>
<sequence>MRRSSPVRPVHALLLTALLAPSAAPAAAQGAFPLPVRAPTVVPRPLPVPVPGLGLRPLLVPGTQPLKKSSVTKDSYAAAGSAGPLVCSRETFNVATAPIEYATYNLDGDKMWVGSLVDASTLQNGLGSLRAVNVPESRRAPYRVTTALPIANGSATIQPNLSAYNGALAGIRQALSGTPYGSSTRYEVTEQSTAETSALNLGLNARYLTGKVSMNLSSASSSLNNTVTAAFVQNAFTVNADLGGRPARDAFLLNPTPEDLTAVSGAAYIDSLTYGRLLMVTMTSNYSSQEMKLALQAAYEGVAYGASGSLNVDVKKVIQGSSFKVYASGGDEQAVVDLIRTQKLGSYFQRPATPTTLVPISYTARDVDSGLYAAFNTTGRYAATVCNPASVKVSMRMYYQSIEPQDSKYDDIYGSLSWDGQALWNVGSGSHFDLYKGQTFTVTAQPLPLTLNYDEPRSARISGSVMDYDKTSANDVVGNFNDLIDLNAVAAEFRADPGRTTVRREIRRRGESDADGILIIEFSRLN</sequence>
<gene>
    <name evidence="2" type="ORF">DEIGR_100030</name>
</gene>
<dbReference type="SUPFAM" id="SSF56978">
    <property type="entry name" value="Perfringolysin"/>
    <property type="match status" value="1"/>
</dbReference>
<organism evidence="2 3">
    <name type="scientific">Deinococcus grandis</name>
    <dbReference type="NCBI Taxonomy" id="57498"/>
    <lineage>
        <taxon>Bacteria</taxon>
        <taxon>Thermotogati</taxon>
        <taxon>Deinococcota</taxon>
        <taxon>Deinococci</taxon>
        <taxon>Deinococcales</taxon>
        <taxon>Deinococcaceae</taxon>
        <taxon>Deinococcus</taxon>
    </lineage>
</organism>
<proteinExistence type="predicted"/>
<dbReference type="Gene3D" id="3.90.840.10">
    <property type="entry name" value="Thiol-activated cytolysin superfamily/Thiol-activated cytolysin, alpha-beta domain"/>
    <property type="match status" value="1"/>
</dbReference>
<reference evidence="3" key="1">
    <citation type="submission" date="2015-11" db="EMBL/GenBank/DDBJ databases">
        <title>Draft Genome Sequence of the Radioresistant Bacterium Deinococcus grandis, Isolated from Freshwater Fish in Japan.</title>
        <authorList>
            <person name="Satoh K."/>
            <person name="Onodera T."/>
            <person name="Omoso K."/>
            <person name="Takeda-Yano K."/>
            <person name="Katayama T."/>
            <person name="Oono Y."/>
            <person name="Narumi I."/>
        </authorList>
    </citation>
    <scope>NUCLEOTIDE SEQUENCE [LARGE SCALE GENOMIC DNA]</scope>
    <source>
        <strain evidence="3">ATCC 43672</strain>
    </source>
</reference>
<accession>A0A100HGC9</accession>
<dbReference type="InterPro" id="IPR036359">
    <property type="entry name" value="Thiol_cytolysin_sf"/>
</dbReference>
<protein>
    <submittedName>
        <fullName evidence="2">Uncharacterized protein</fullName>
    </submittedName>
</protein>
<dbReference type="GO" id="GO:0015485">
    <property type="term" value="F:cholesterol binding"/>
    <property type="evidence" value="ECO:0007669"/>
    <property type="project" value="InterPro"/>
</dbReference>
<dbReference type="InterPro" id="IPR001869">
    <property type="entry name" value="Thiol_cytolysin"/>
</dbReference>
<keyword evidence="1" id="KW-0732">Signal</keyword>
<dbReference type="Proteomes" id="UP000056209">
    <property type="component" value="Unassembled WGS sequence"/>
</dbReference>
<dbReference type="InterPro" id="IPR036363">
    <property type="entry name" value="Thiol_cytolysin_ab_sf"/>
</dbReference>
<feature type="signal peptide" evidence="1">
    <location>
        <begin position="1"/>
        <end position="26"/>
    </location>
</feature>
<evidence type="ECO:0000256" key="1">
    <source>
        <dbReference type="SAM" id="SignalP"/>
    </source>
</evidence>
<dbReference type="Gene3D" id="3.30.1040.20">
    <property type="match status" value="1"/>
</dbReference>
<feature type="chain" id="PRO_5007086455" evidence="1">
    <location>
        <begin position="27"/>
        <end position="526"/>
    </location>
</feature>
<evidence type="ECO:0000313" key="2">
    <source>
        <dbReference type="EMBL" id="GAQ20003.1"/>
    </source>
</evidence>
<name>A0A100HGC9_9DEIO</name>
<keyword evidence="3" id="KW-1185">Reference proteome</keyword>
<dbReference type="Pfam" id="PF01289">
    <property type="entry name" value="Thiol_cytolysin"/>
    <property type="match status" value="1"/>
</dbReference>
<dbReference type="OrthoDB" id="74282at2"/>
<evidence type="ECO:0000313" key="3">
    <source>
        <dbReference type="Proteomes" id="UP000056209"/>
    </source>
</evidence>
<dbReference type="Gene3D" id="3.40.30.40">
    <property type="entry name" value="Perfringolysin"/>
    <property type="match status" value="1"/>
</dbReference>
<dbReference type="AlphaFoldDB" id="A0A100HGC9"/>